<keyword evidence="2" id="KW-1185">Reference proteome</keyword>
<dbReference type="Proteomes" id="UP000756530">
    <property type="component" value="Unassembled WGS sequence"/>
</dbReference>
<dbReference type="EMBL" id="JAHUZE010000001">
    <property type="protein sequence ID" value="MBV7378102.1"/>
    <property type="molecule type" value="Genomic_DNA"/>
</dbReference>
<evidence type="ECO:0000313" key="1">
    <source>
        <dbReference type="EMBL" id="MBV7378102.1"/>
    </source>
</evidence>
<dbReference type="PANTHER" id="PTHR37807:SF3">
    <property type="entry name" value="OS07G0160300 PROTEIN"/>
    <property type="match status" value="1"/>
</dbReference>
<evidence type="ECO:0000313" key="2">
    <source>
        <dbReference type="Proteomes" id="UP000756530"/>
    </source>
</evidence>
<dbReference type="PANTHER" id="PTHR37807">
    <property type="entry name" value="OS07G0160300 PROTEIN"/>
    <property type="match status" value="1"/>
</dbReference>
<protein>
    <submittedName>
        <fullName evidence="1">AAA family ATPase</fullName>
    </submittedName>
</protein>
<comment type="caution">
    <text evidence="1">The sequence shown here is derived from an EMBL/GenBank/DDBJ whole genome shotgun (WGS) entry which is preliminary data.</text>
</comment>
<reference evidence="1 2" key="1">
    <citation type="submission" date="2021-05" db="EMBL/GenBank/DDBJ databases">
        <title>Culturable bacteria isolated from Daya Bay.</title>
        <authorList>
            <person name="Zheng W."/>
            <person name="Yu S."/>
            <person name="Huang Y."/>
        </authorList>
    </citation>
    <scope>NUCLEOTIDE SEQUENCE [LARGE SCALE GENOMIC DNA]</scope>
    <source>
        <strain evidence="1 2">DP4N28-5</strain>
    </source>
</reference>
<organism evidence="1 2">
    <name type="scientific">Maritimibacter dapengensis</name>
    <dbReference type="NCBI Taxonomy" id="2836868"/>
    <lineage>
        <taxon>Bacteria</taxon>
        <taxon>Pseudomonadati</taxon>
        <taxon>Pseudomonadota</taxon>
        <taxon>Alphaproteobacteria</taxon>
        <taxon>Rhodobacterales</taxon>
        <taxon>Roseobacteraceae</taxon>
        <taxon>Maritimibacter</taxon>
    </lineage>
</organism>
<sequence>MTPALIVLAGLPGTGKTTISRELARLSGAIHLRIDTIETAMRARGETFEGARGDIGYVVAYGLARDLLGAGHCVIVDAVHGWREAEALWTEALRGTHARLCRVQIVCSDPAVHRARVETRKSDIAALSLPTWSQVQGRDAIPFDDADLMLDTATLSAQAAAVKIVAELGP</sequence>
<proteinExistence type="predicted"/>
<dbReference type="Pfam" id="PF13671">
    <property type="entry name" value="AAA_33"/>
    <property type="match status" value="1"/>
</dbReference>
<accession>A0ABS6SYS2</accession>
<dbReference type="RefSeq" id="WP_218390954.1">
    <property type="nucleotide sequence ID" value="NZ_JAHUZE010000001.1"/>
</dbReference>
<name>A0ABS6SYS2_9RHOB</name>
<gene>
    <name evidence="1" type="ORF">KJP28_04135</name>
</gene>